<name>A0A160TLU1_9ZZZZ</name>
<proteinExistence type="inferred from homology"/>
<evidence type="ECO:0000256" key="4">
    <source>
        <dbReference type="ARBA" id="ARBA00022989"/>
    </source>
</evidence>
<keyword evidence="3 8" id="KW-0812">Transmembrane</keyword>
<evidence type="ECO:0000256" key="2">
    <source>
        <dbReference type="ARBA" id="ARBA00022475"/>
    </source>
</evidence>
<dbReference type="GO" id="GO:0005886">
    <property type="term" value="C:plasma membrane"/>
    <property type="evidence" value="ECO:0007669"/>
    <property type="project" value="UniProtKB-SubCell"/>
</dbReference>
<comment type="subcellular location">
    <subcellularLocation>
        <location evidence="1">Cell membrane</location>
        <topology evidence="1">Multi-pass membrane protein</topology>
    </subcellularLocation>
</comment>
<dbReference type="NCBIfam" id="TIGR00494">
    <property type="entry name" value="crcB"/>
    <property type="match status" value="1"/>
</dbReference>
<dbReference type="InterPro" id="IPR003691">
    <property type="entry name" value="FluC"/>
</dbReference>
<dbReference type="HAMAP" id="MF_00454">
    <property type="entry name" value="FluC"/>
    <property type="match status" value="1"/>
</dbReference>
<gene>
    <name evidence="9" type="ORF">MGWOODY_Smn1630</name>
</gene>
<evidence type="ECO:0000256" key="5">
    <source>
        <dbReference type="ARBA" id="ARBA00023136"/>
    </source>
</evidence>
<protein>
    <submittedName>
        <fullName evidence="9">CrcB protein</fullName>
    </submittedName>
</protein>
<dbReference type="PANTHER" id="PTHR28259:SF1">
    <property type="entry name" value="FLUORIDE EXPORT PROTEIN 1-RELATED"/>
    <property type="match status" value="1"/>
</dbReference>
<comment type="similarity">
    <text evidence="6">Belongs to the fluoride channel Fluc/FEX (TC 1.A.43) family.</text>
</comment>
<reference evidence="9" key="1">
    <citation type="submission" date="2015-10" db="EMBL/GenBank/DDBJ databases">
        <authorList>
            <person name="Gilbert D.G."/>
        </authorList>
    </citation>
    <scope>NUCLEOTIDE SEQUENCE</scope>
</reference>
<feature type="transmembrane region" description="Helical" evidence="8">
    <location>
        <begin position="90"/>
        <end position="114"/>
    </location>
</feature>
<dbReference type="GO" id="GO:1903425">
    <property type="term" value="F:fluoride transmembrane transporter activity"/>
    <property type="evidence" value="ECO:0007669"/>
    <property type="project" value="TreeGrafter"/>
</dbReference>
<feature type="transmembrane region" description="Helical" evidence="8">
    <location>
        <begin position="60"/>
        <end position="78"/>
    </location>
</feature>
<evidence type="ECO:0000256" key="6">
    <source>
        <dbReference type="ARBA" id="ARBA00035120"/>
    </source>
</evidence>
<dbReference type="PANTHER" id="PTHR28259">
    <property type="entry name" value="FLUORIDE EXPORT PROTEIN 1-RELATED"/>
    <property type="match status" value="1"/>
</dbReference>
<evidence type="ECO:0000256" key="3">
    <source>
        <dbReference type="ARBA" id="ARBA00022692"/>
    </source>
</evidence>
<comment type="catalytic activity">
    <reaction evidence="7">
        <text>fluoride(in) = fluoride(out)</text>
        <dbReference type="Rhea" id="RHEA:76159"/>
        <dbReference type="ChEBI" id="CHEBI:17051"/>
    </reaction>
    <physiologicalReaction direction="left-to-right" evidence="7">
        <dbReference type="Rhea" id="RHEA:76160"/>
    </physiologicalReaction>
</comment>
<dbReference type="AlphaFoldDB" id="A0A160TLU1"/>
<keyword evidence="5 8" id="KW-0472">Membrane</keyword>
<evidence type="ECO:0000256" key="8">
    <source>
        <dbReference type="SAM" id="Phobius"/>
    </source>
</evidence>
<keyword evidence="4 8" id="KW-1133">Transmembrane helix</keyword>
<sequence length="118" mass="11980">MLGGAFGSGARYLTGRATLAAFGPAFPYGTLAVNLIGGFAMGLLVGTLARMSVPGENWRLLLGVGILGGYTTFSAFSLDMVTMIQRGDLGMATLYALVSVAGSIVALFAGLSLVRVAA</sequence>
<accession>A0A160TLU1</accession>
<evidence type="ECO:0000256" key="7">
    <source>
        <dbReference type="ARBA" id="ARBA00035585"/>
    </source>
</evidence>
<dbReference type="NCBIfam" id="NF010791">
    <property type="entry name" value="PRK14195.1"/>
    <property type="match status" value="1"/>
</dbReference>
<evidence type="ECO:0000313" key="9">
    <source>
        <dbReference type="EMBL" id="CUS46165.1"/>
    </source>
</evidence>
<dbReference type="EMBL" id="CZQE01000345">
    <property type="protein sequence ID" value="CUS46165.1"/>
    <property type="molecule type" value="Genomic_DNA"/>
</dbReference>
<feature type="transmembrane region" description="Helical" evidence="8">
    <location>
        <begin position="25"/>
        <end position="48"/>
    </location>
</feature>
<evidence type="ECO:0000256" key="1">
    <source>
        <dbReference type="ARBA" id="ARBA00004651"/>
    </source>
</evidence>
<organism evidence="9">
    <name type="scientific">hydrothermal vent metagenome</name>
    <dbReference type="NCBI Taxonomy" id="652676"/>
    <lineage>
        <taxon>unclassified sequences</taxon>
        <taxon>metagenomes</taxon>
        <taxon>ecological metagenomes</taxon>
    </lineage>
</organism>
<dbReference type="Pfam" id="PF02537">
    <property type="entry name" value="CRCB"/>
    <property type="match status" value="1"/>
</dbReference>
<keyword evidence="2" id="KW-1003">Cell membrane</keyword>